<feature type="domain" description="PAC" evidence="19">
    <location>
        <begin position="239"/>
        <end position="293"/>
    </location>
</feature>
<dbReference type="InterPro" id="IPR003018">
    <property type="entry name" value="GAF"/>
</dbReference>
<evidence type="ECO:0000259" key="17">
    <source>
        <dbReference type="PROSITE" id="PS50110"/>
    </source>
</evidence>
<dbReference type="Gene3D" id="3.30.450.20">
    <property type="entry name" value="PAS domain"/>
    <property type="match status" value="2"/>
</dbReference>
<keyword evidence="9" id="KW-0067">ATP-binding</keyword>
<dbReference type="Pfam" id="PF01627">
    <property type="entry name" value="Hpt"/>
    <property type="match status" value="1"/>
</dbReference>
<dbReference type="InterPro" id="IPR001789">
    <property type="entry name" value="Sig_transdc_resp-reg_receiver"/>
</dbReference>
<evidence type="ECO:0000259" key="16">
    <source>
        <dbReference type="PROSITE" id="PS50109"/>
    </source>
</evidence>
<dbReference type="PANTHER" id="PTHR45339">
    <property type="entry name" value="HYBRID SIGNAL TRANSDUCTION HISTIDINE KINASE J"/>
    <property type="match status" value="1"/>
</dbReference>
<dbReference type="RefSeq" id="WP_377170096.1">
    <property type="nucleotide sequence ID" value="NZ_JBHSMQ010000008.1"/>
</dbReference>
<dbReference type="InterPro" id="IPR011006">
    <property type="entry name" value="CheY-like_superfamily"/>
</dbReference>
<dbReference type="InterPro" id="IPR003661">
    <property type="entry name" value="HisK_dim/P_dom"/>
</dbReference>
<keyword evidence="13" id="KW-0141">cGMP biosynthesis</keyword>
<dbReference type="InterPro" id="IPR001610">
    <property type="entry name" value="PAC"/>
</dbReference>
<dbReference type="InterPro" id="IPR011645">
    <property type="entry name" value="HNOB_dom_associated"/>
</dbReference>
<dbReference type="SUPFAM" id="SSF55785">
    <property type="entry name" value="PYP-like sensor domain (PAS domain)"/>
    <property type="match status" value="2"/>
</dbReference>
<evidence type="ECO:0000313" key="22">
    <source>
        <dbReference type="Proteomes" id="UP001596052"/>
    </source>
</evidence>
<keyword evidence="6" id="KW-0812">Transmembrane</keyword>
<dbReference type="PROSITE" id="PS50109">
    <property type="entry name" value="HIS_KIN"/>
    <property type="match status" value="1"/>
</dbReference>
<keyword evidence="4 15" id="KW-0597">Phosphoprotein</keyword>
<evidence type="ECO:0000256" key="4">
    <source>
        <dbReference type="ARBA" id="ARBA00022553"/>
    </source>
</evidence>
<evidence type="ECO:0000256" key="13">
    <source>
        <dbReference type="ARBA" id="ARBA00023293"/>
    </source>
</evidence>
<dbReference type="Pfam" id="PF13426">
    <property type="entry name" value="PAS_9"/>
    <property type="match status" value="2"/>
</dbReference>
<dbReference type="PANTHER" id="PTHR45339:SF1">
    <property type="entry name" value="HYBRID SIGNAL TRANSDUCTION HISTIDINE KINASE J"/>
    <property type="match status" value="1"/>
</dbReference>
<evidence type="ECO:0000256" key="6">
    <source>
        <dbReference type="ARBA" id="ARBA00022692"/>
    </source>
</evidence>
<dbReference type="InterPro" id="IPR000700">
    <property type="entry name" value="PAS-assoc_C"/>
</dbReference>
<evidence type="ECO:0000256" key="10">
    <source>
        <dbReference type="ARBA" id="ARBA00022989"/>
    </source>
</evidence>
<dbReference type="Pfam" id="PF00072">
    <property type="entry name" value="Response_reg"/>
    <property type="match status" value="1"/>
</dbReference>
<evidence type="ECO:0000256" key="15">
    <source>
        <dbReference type="PROSITE-ProRule" id="PRU00169"/>
    </source>
</evidence>
<dbReference type="Pfam" id="PF07701">
    <property type="entry name" value="HNOBA"/>
    <property type="match status" value="1"/>
</dbReference>
<keyword evidence="7" id="KW-0547">Nucleotide-binding</keyword>
<dbReference type="CDD" id="cd16922">
    <property type="entry name" value="HATPase_EvgS-ArcB-TorS-like"/>
    <property type="match status" value="1"/>
</dbReference>
<dbReference type="InterPro" id="IPR036890">
    <property type="entry name" value="HATPase_C_sf"/>
</dbReference>
<dbReference type="PROSITE" id="PS50894">
    <property type="entry name" value="HPT"/>
    <property type="match status" value="1"/>
</dbReference>
<keyword evidence="12" id="KW-0472">Membrane</keyword>
<proteinExistence type="predicted"/>
<dbReference type="SMART" id="SM00448">
    <property type="entry name" value="REC"/>
    <property type="match status" value="1"/>
</dbReference>
<dbReference type="SUPFAM" id="SSF47226">
    <property type="entry name" value="Histidine-containing phosphotransfer domain, HPT domain"/>
    <property type="match status" value="1"/>
</dbReference>
<feature type="domain" description="HPt" evidence="20">
    <location>
        <begin position="1028"/>
        <end position="1125"/>
    </location>
</feature>
<evidence type="ECO:0000256" key="14">
    <source>
        <dbReference type="PROSITE-ProRule" id="PRU00110"/>
    </source>
</evidence>
<evidence type="ECO:0000256" key="12">
    <source>
        <dbReference type="ARBA" id="ARBA00023136"/>
    </source>
</evidence>
<feature type="domain" description="PAC" evidence="19">
    <location>
        <begin position="551"/>
        <end position="603"/>
    </location>
</feature>
<dbReference type="InterPro" id="IPR004358">
    <property type="entry name" value="Sig_transdc_His_kin-like_C"/>
</dbReference>
<comment type="subcellular location">
    <subcellularLocation>
        <location evidence="2">Cell membrane</location>
        <topology evidence="2">Multi-pass membrane protein</topology>
    </subcellularLocation>
</comment>
<keyword evidence="8" id="KW-0418">Kinase</keyword>
<comment type="caution">
    <text evidence="21">The sequence shown here is derived from an EMBL/GenBank/DDBJ whole genome shotgun (WGS) entry which is preliminary data.</text>
</comment>
<dbReference type="CDD" id="cd00088">
    <property type="entry name" value="HPT"/>
    <property type="match status" value="1"/>
</dbReference>
<dbReference type="PROSITE" id="PS50112">
    <property type="entry name" value="PAS"/>
    <property type="match status" value="2"/>
</dbReference>
<evidence type="ECO:0000256" key="3">
    <source>
        <dbReference type="ARBA" id="ARBA00022475"/>
    </source>
</evidence>
<dbReference type="SMART" id="SM00086">
    <property type="entry name" value="PAC"/>
    <property type="match status" value="2"/>
</dbReference>
<evidence type="ECO:0000256" key="1">
    <source>
        <dbReference type="ARBA" id="ARBA00000085"/>
    </source>
</evidence>
<keyword evidence="3" id="KW-1003">Cell membrane</keyword>
<dbReference type="Gene3D" id="3.40.50.2300">
    <property type="match status" value="1"/>
</dbReference>
<sequence length="1126" mass="124010">MSTSIIGRIPNEEFLRAFPFYFAWDERDCIVETGPSLVKVCPLAAPGVRVQDLFLAVRPEGEFSDAMARSLPDHLMLLMSRQTQCMLRGQVISMDEPRLGIMLATPWITDPDQVETLGLSMRDFAVHDQTLDLLQVLQAQRMASEDLIKLNSRLTEQRTRLHKQEADARKLALVAARTDNAVIVTDAQGRIEWANEGFTRMTGWRVSEVIGRKPGSFLQGPCTDAATVKSISNALKDQQGIRTEILNYHRSGRSYWSALEIQPILNEDGEVVNYMAIESDVTQRRQDEKRRRLEYSASRILAESGSMRQVCARVIQKMCQQLGWPAGFLWMLDENEKALRLAELWHYPGRDISTLVALKQQAAFAAGEGTPGLVLQTAQSQWTRDLALITDTPRAVCALSCGLRGCIGFPIISGGEVLGVVELFASEVVDPDEALLQALSSIGNQMGQFIVRKSSEDQLARSIAMMKAVLDGAAHTIISTTPEGIIVTFNQAAERQLGYAAEEIIGCTTPSIFHLPEEVAARAAVLTKELGQTVEPGFDAFVAKSRLGTPDECEWTYVRKDGTRYPVLLSVTTLFDPHGKIIGYLGIGSDITAKKRVAQELLEAKESAEAANQAKSDFLATMSHEIRTPMNGIIGMSSLLLDTELSPKQREMVDSVRLSGDALMTIIEDILDFSKIEARKLDLVEEAFRLDSVIAGVVDLLQHKAASRSIELIVRVAPDVPESFLGDPGRLRQILMNLVGNGIKFTDEGSIRIQVSRLGTTAEGEAELEISVTDTGIGMTEAQQRQLFQAFTQVDSSSKRRFGGTGLGLTISKRLVELMGGSIGVESRRGEGSRFWVRLPLHAIEGQKLPSREMPEAPEDTVLQPAADGSRPHLLLVEDNEVNARMAMMMLEKNGCPAEVARDGEEAVERFASGVYDGILMDCHMPGMDGYEATRAIRELEASPEWRRPRCRIIAMTANVQAGERERCLDAGMDDYLSKPLRARSLQEALGRVHVLSESGACAPPTPWCAEDSGSARDALQQLAAELSTEDAVELMENWFADAPKRILELEKLDGGEDQAALRRTAHALKGSSSLFGLTAFHSLCRELELSAEQNQRAVQTGLITQLKQCYETARPELQKLMSALK</sequence>
<keyword evidence="5" id="KW-0808">Transferase</keyword>
<dbReference type="InterPro" id="IPR008207">
    <property type="entry name" value="Sig_transdc_His_kin_Hpt_dom"/>
</dbReference>
<dbReference type="Gene3D" id="3.30.450.40">
    <property type="match status" value="1"/>
</dbReference>
<evidence type="ECO:0000256" key="11">
    <source>
        <dbReference type="ARBA" id="ARBA00023012"/>
    </source>
</evidence>
<dbReference type="CDD" id="cd00130">
    <property type="entry name" value="PAS"/>
    <property type="match status" value="2"/>
</dbReference>
<dbReference type="SMART" id="SM00065">
    <property type="entry name" value="GAF"/>
    <property type="match status" value="1"/>
</dbReference>
<dbReference type="InterPro" id="IPR005467">
    <property type="entry name" value="His_kinase_dom"/>
</dbReference>
<dbReference type="Gene3D" id="3.30.565.10">
    <property type="entry name" value="Histidine kinase-like ATPase, C-terminal domain"/>
    <property type="match status" value="1"/>
</dbReference>
<dbReference type="Gene3D" id="3.30.450.260">
    <property type="entry name" value="Haem NO binding associated domain"/>
    <property type="match status" value="1"/>
</dbReference>
<feature type="domain" description="Histidine kinase" evidence="16">
    <location>
        <begin position="621"/>
        <end position="843"/>
    </location>
</feature>
<dbReference type="SUPFAM" id="SSF55781">
    <property type="entry name" value="GAF domain-like"/>
    <property type="match status" value="1"/>
</dbReference>
<dbReference type="Pfam" id="PF13185">
    <property type="entry name" value="GAF_2"/>
    <property type="match status" value="1"/>
</dbReference>
<dbReference type="NCBIfam" id="TIGR00229">
    <property type="entry name" value="sensory_box"/>
    <property type="match status" value="2"/>
</dbReference>
<dbReference type="InterPro" id="IPR003594">
    <property type="entry name" value="HATPase_dom"/>
</dbReference>
<evidence type="ECO:0000256" key="8">
    <source>
        <dbReference type="ARBA" id="ARBA00022777"/>
    </source>
</evidence>
<dbReference type="Pfam" id="PF00512">
    <property type="entry name" value="HisKA"/>
    <property type="match status" value="1"/>
</dbReference>
<dbReference type="PRINTS" id="PR00344">
    <property type="entry name" value="BCTRLSENSOR"/>
</dbReference>
<evidence type="ECO:0000259" key="18">
    <source>
        <dbReference type="PROSITE" id="PS50112"/>
    </source>
</evidence>
<dbReference type="InterPro" id="IPR036641">
    <property type="entry name" value="HPT_dom_sf"/>
</dbReference>
<dbReference type="Proteomes" id="UP001596052">
    <property type="component" value="Unassembled WGS sequence"/>
</dbReference>
<keyword evidence="11" id="KW-0902">Two-component regulatory system</keyword>
<keyword evidence="22" id="KW-1185">Reference proteome</keyword>
<name>A0ABW0KX55_9BACT</name>
<evidence type="ECO:0000256" key="2">
    <source>
        <dbReference type="ARBA" id="ARBA00004651"/>
    </source>
</evidence>
<feature type="modified residue" description="4-aspartylphosphate" evidence="15">
    <location>
        <position position="922"/>
    </location>
</feature>
<evidence type="ECO:0000256" key="7">
    <source>
        <dbReference type="ARBA" id="ARBA00022741"/>
    </source>
</evidence>
<feature type="domain" description="PAS" evidence="18">
    <location>
        <begin position="167"/>
        <end position="238"/>
    </location>
</feature>
<dbReference type="SMART" id="SM00073">
    <property type="entry name" value="HPT"/>
    <property type="match status" value="1"/>
</dbReference>
<dbReference type="SUPFAM" id="SSF47384">
    <property type="entry name" value="Homodimeric domain of signal transducing histidine kinase"/>
    <property type="match status" value="1"/>
</dbReference>
<feature type="domain" description="PAS" evidence="18">
    <location>
        <begin position="462"/>
        <end position="506"/>
    </location>
</feature>
<keyword evidence="10" id="KW-1133">Transmembrane helix</keyword>
<dbReference type="InterPro" id="IPR000014">
    <property type="entry name" value="PAS"/>
</dbReference>
<dbReference type="InterPro" id="IPR035965">
    <property type="entry name" value="PAS-like_dom_sf"/>
</dbReference>
<evidence type="ECO:0000259" key="20">
    <source>
        <dbReference type="PROSITE" id="PS50894"/>
    </source>
</evidence>
<dbReference type="Pfam" id="PF02518">
    <property type="entry name" value="HATPase_c"/>
    <property type="match status" value="1"/>
</dbReference>
<accession>A0ABW0KX55</accession>
<protein>
    <submittedName>
        <fullName evidence="21">PAS domain S-box protein</fullName>
    </submittedName>
</protein>
<feature type="modified residue" description="Phosphohistidine" evidence="14">
    <location>
        <position position="1067"/>
    </location>
</feature>
<comment type="catalytic activity">
    <reaction evidence="1">
        <text>ATP + protein L-histidine = ADP + protein N-phospho-L-histidine.</text>
        <dbReference type="EC" id="2.7.13.3"/>
    </reaction>
</comment>
<dbReference type="EMBL" id="JBHSMQ010000008">
    <property type="protein sequence ID" value="MFC5457132.1"/>
    <property type="molecule type" value="Genomic_DNA"/>
</dbReference>
<dbReference type="SUPFAM" id="SSF52172">
    <property type="entry name" value="CheY-like"/>
    <property type="match status" value="1"/>
</dbReference>
<evidence type="ECO:0000259" key="19">
    <source>
        <dbReference type="PROSITE" id="PS50113"/>
    </source>
</evidence>
<evidence type="ECO:0000313" key="21">
    <source>
        <dbReference type="EMBL" id="MFC5457132.1"/>
    </source>
</evidence>
<gene>
    <name evidence="21" type="ORF">ACFQDI_19850</name>
</gene>
<reference evidence="22" key="1">
    <citation type="journal article" date="2019" name="Int. J. Syst. Evol. Microbiol.">
        <title>The Global Catalogue of Microorganisms (GCM) 10K type strain sequencing project: providing services to taxonomists for standard genome sequencing and annotation.</title>
        <authorList>
            <consortium name="The Broad Institute Genomics Platform"/>
            <consortium name="The Broad Institute Genome Sequencing Center for Infectious Disease"/>
            <person name="Wu L."/>
            <person name="Ma J."/>
        </authorList>
    </citation>
    <scope>NUCLEOTIDE SEQUENCE [LARGE SCALE GENOMIC DNA]</scope>
    <source>
        <strain evidence="22">CGMCC 4.1469</strain>
    </source>
</reference>
<dbReference type="SUPFAM" id="SSF55874">
    <property type="entry name" value="ATPase domain of HSP90 chaperone/DNA topoisomerase II/histidine kinase"/>
    <property type="match status" value="1"/>
</dbReference>
<dbReference type="InterPro" id="IPR042463">
    <property type="entry name" value="HNOB_dom_associated_sf"/>
</dbReference>
<dbReference type="SMART" id="SM00388">
    <property type="entry name" value="HisKA"/>
    <property type="match status" value="1"/>
</dbReference>
<dbReference type="Gene3D" id="1.20.120.160">
    <property type="entry name" value="HPT domain"/>
    <property type="match status" value="1"/>
</dbReference>
<dbReference type="CDD" id="cd17546">
    <property type="entry name" value="REC_hyHK_CKI1_RcsC-like"/>
    <property type="match status" value="1"/>
</dbReference>
<dbReference type="InterPro" id="IPR036097">
    <property type="entry name" value="HisK_dim/P_sf"/>
</dbReference>
<dbReference type="CDD" id="cd00082">
    <property type="entry name" value="HisKA"/>
    <property type="match status" value="1"/>
</dbReference>
<dbReference type="InterPro" id="IPR029016">
    <property type="entry name" value="GAF-like_dom_sf"/>
</dbReference>
<evidence type="ECO:0000256" key="9">
    <source>
        <dbReference type="ARBA" id="ARBA00022840"/>
    </source>
</evidence>
<feature type="domain" description="Response regulatory" evidence="17">
    <location>
        <begin position="873"/>
        <end position="994"/>
    </location>
</feature>
<dbReference type="Gene3D" id="1.10.287.130">
    <property type="match status" value="1"/>
</dbReference>
<dbReference type="PROSITE" id="PS50110">
    <property type="entry name" value="RESPONSE_REGULATORY"/>
    <property type="match status" value="1"/>
</dbReference>
<organism evidence="21 22">
    <name type="scientific">Prosthecobacter fluviatilis</name>
    <dbReference type="NCBI Taxonomy" id="445931"/>
    <lineage>
        <taxon>Bacteria</taxon>
        <taxon>Pseudomonadati</taxon>
        <taxon>Verrucomicrobiota</taxon>
        <taxon>Verrucomicrobiia</taxon>
        <taxon>Verrucomicrobiales</taxon>
        <taxon>Verrucomicrobiaceae</taxon>
        <taxon>Prosthecobacter</taxon>
    </lineage>
</organism>
<evidence type="ECO:0000256" key="5">
    <source>
        <dbReference type="ARBA" id="ARBA00022679"/>
    </source>
</evidence>
<dbReference type="SMART" id="SM00387">
    <property type="entry name" value="HATPase_c"/>
    <property type="match status" value="1"/>
</dbReference>
<dbReference type="SMART" id="SM00091">
    <property type="entry name" value="PAS"/>
    <property type="match status" value="2"/>
</dbReference>
<dbReference type="PROSITE" id="PS50113">
    <property type="entry name" value="PAC"/>
    <property type="match status" value="2"/>
</dbReference>